<protein>
    <submittedName>
        <fullName evidence="5">S8 family peptidase</fullName>
        <ecNumber evidence="5">3.4.-.-</ecNumber>
    </submittedName>
</protein>
<evidence type="ECO:0000259" key="4">
    <source>
        <dbReference type="Pfam" id="PF18962"/>
    </source>
</evidence>
<organism evidence="6 7">
    <name type="scientific">Tenacibaculum discolor</name>
    <dbReference type="NCBI Taxonomy" id="361581"/>
    <lineage>
        <taxon>Bacteria</taxon>
        <taxon>Pseudomonadati</taxon>
        <taxon>Bacteroidota</taxon>
        <taxon>Flavobacteriia</taxon>
        <taxon>Flavobacteriales</taxon>
        <taxon>Flavobacteriaceae</taxon>
        <taxon>Tenacibaculum</taxon>
    </lineage>
</organism>
<name>A0A2G1BUH1_9FLAO</name>
<reference evidence="5 8" key="3">
    <citation type="submission" date="2023-07" db="EMBL/GenBank/DDBJ databases">
        <title>Genome content predicts the carbon catabolic preferences of heterotrophic bacteria.</title>
        <authorList>
            <person name="Gralka M."/>
        </authorList>
    </citation>
    <scope>NUCLEOTIDE SEQUENCE [LARGE SCALE GENOMIC DNA]</scope>
    <source>
        <strain evidence="5 8">4G03</strain>
    </source>
</reference>
<dbReference type="Proteomes" id="UP001242342">
    <property type="component" value="Unassembled WGS sequence"/>
</dbReference>
<dbReference type="InterPro" id="IPR026444">
    <property type="entry name" value="Secre_tail"/>
</dbReference>
<proteinExistence type="inferred from homology"/>
<evidence type="ECO:0000313" key="5">
    <source>
        <dbReference type="EMBL" id="MDP2541897.1"/>
    </source>
</evidence>
<evidence type="ECO:0000259" key="3">
    <source>
        <dbReference type="Pfam" id="PF00082"/>
    </source>
</evidence>
<evidence type="ECO:0000256" key="1">
    <source>
        <dbReference type="ARBA" id="ARBA00011073"/>
    </source>
</evidence>
<accession>A0A2G1BUH1</accession>
<dbReference type="RefSeq" id="WP_099215399.1">
    <property type="nucleotide sequence ID" value="NZ_JAUYVU010000008.1"/>
</dbReference>
<evidence type="ECO:0000313" key="8">
    <source>
        <dbReference type="Proteomes" id="UP001242342"/>
    </source>
</evidence>
<dbReference type="InterPro" id="IPR051048">
    <property type="entry name" value="Peptidase_S8/S53_subtilisin"/>
</dbReference>
<dbReference type="Pfam" id="PF18962">
    <property type="entry name" value="Por_Secre_tail"/>
    <property type="match status" value="1"/>
</dbReference>
<dbReference type="Pfam" id="PF00082">
    <property type="entry name" value="Peptidase_S8"/>
    <property type="match status" value="1"/>
</dbReference>
<gene>
    <name evidence="6" type="ORF">CSC81_08860</name>
    <name evidence="5" type="ORF">Q8W23_10470</name>
</gene>
<evidence type="ECO:0000313" key="6">
    <source>
        <dbReference type="EMBL" id="PHN97682.1"/>
    </source>
</evidence>
<dbReference type="PANTHER" id="PTHR43399">
    <property type="entry name" value="SUBTILISIN-RELATED"/>
    <property type="match status" value="1"/>
</dbReference>
<evidence type="ECO:0000313" key="7">
    <source>
        <dbReference type="Proteomes" id="UP000222163"/>
    </source>
</evidence>
<dbReference type="EMBL" id="JAUYVU010000008">
    <property type="protein sequence ID" value="MDP2541897.1"/>
    <property type="molecule type" value="Genomic_DNA"/>
</dbReference>
<evidence type="ECO:0000256" key="2">
    <source>
        <dbReference type="ARBA" id="ARBA00022729"/>
    </source>
</evidence>
<dbReference type="Gene3D" id="3.40.50.200">
    <property type="entry name" value="Peptidase S8/S53 domain"/>
    <property type="match status" value="1"/>
</dbReference>
<feature type="domain" description="Secretion system C-terminal sorting" evidence="4">
    <location>
        <begin position="858"/>
        <end position="930"/>
    </location>
</feature>
<dbReference type="EMBL" id="PDUU01000006">
    <property type="protein sequence ID" value="PHN97682.1"/>
    <property type="molecule type" value="Genomic_DNA"/>
</dbReference>
<sequence length="932" mass="104996">MRLFFLFISGVFLTLNMYSQVDFPNYVKKIEPKIFQEKVLEKKYYLINKKDLIFNDKEVDVIRRLDKNFLIITKKEKTKEISFKGELFEINNKWKLSYRLSQLLNKKNKEVSIVVKTVNSKLFLKEAEEKNVNIKVTHRYKDVLRLNVSPIEINKIASMYQVVYLDTQLAPRPEKIPIEKIDLSVNNINKLQNDFKTINGEGLTVSVKELLFDVDDIDLRNRIKLYGNEAEDVSSHATLMATTIGGAGNSAYNSKGVAYHSNLSSSDFSTLLPDKDTYYVDNNIFVQNHSYGTEIENFYGAEANAYDQSTIDVPELLHVFSSGNIGEVASNEGTYQGIEGYANMTGNYKMAKNVLVVGGVNKELVVNTRSSKGPTYDGRVKPELVAHGPDGTSDAAAIVSGVATLLQHKYKEKTNKFPSSALLKSVLIAGADDIGPKGIDFKSGYGNVNSYQSLEILEKGTYINDEISSNEVKEYSIPINTGSKEIRIALVWNDVPANVNDNKALVNDLDFEVNNGANSWLPWVLDTSPFKSSLEKEAVYGEDHLNNVELITIDNPETDTYNIKVKANSLATSTQSFSIAYFYQFKNIFTWNYPNKDDKLPTVTDKYVRWTNNLGFPVSKIEYSINKGSWIEIANATNVTKPYLLWNTPEVNGVIQLRALVNGTYYNSEEFIISDVITPIVDFNCDESIQFSWEPVPNVTAYNVQLLDDTYMYTNSIVNETNVAVSKNTFKTPYISITPVFNEGVGVKGQIINYNSQGVNCYYKNFLAFVKNEDVVDVRLSLSTLMNVASVAFEKILNGETETIQTFEAPNVQELQTDDVSVEGGKNEYRAKITLDDGTEIYTDSIKIDFPFDNTLKIYPNPVIASEGMFVYSRGNNLDIEIVDVTGRIIYTNKIQKIRQTIPIPNFKTGLLFVRILKDGQQVAVKKILVKP</sequence>
<reference evidence="6" key="2">
    <citation type="submission" date="2017-10" db="EMBL/GenBank/DDBJ databases">
        <authorList>
            <person name="Enke T.N."/>
            <person name="Cordero O.X."/>
        </authorList>
    </citation>
    <scope>NUCLEOTIDE SEQUENCE</scope>
    <source>
        <strain evidence="6">4G03</strain>
    </source>
</reference>
<dbReference type="InterPro" id="IPR036852">
    <property type="entry name" value="Peptidase_S8/S53_dom_sf"/>
</dbReference>
<dbReference type="Gene3D" id="2.60.120.380">
    <property type="match status" value="1"/>
</dbReference>
<dbReference type="Proteomes" id="UP000222163">
    <property type="component" value="Unassembled WGS sequence"/>
</dbReference>
<keyword evidence="8" id="KW-1185">Reference proteome</keyword>
<reference evidence="6 7" key="1">
    <citation type="journal article" date="2016" name="Nat. Commun.">
        <title>Microbial interactions lead to rapid micro-scale successions on model marine particles.</title>
        <authorList>
            <person name="Datta M.S."/>
            <person name="Sliwerska E."/>
            <person name="Gore J."/>
            <person name="Polz M.F."/>
            <person name="Cordero O.X."/>
        </authorList>
    </citation>
    <scope>NUCLEOTIDE SEQUENCE [LARGE SCALE GENOMIC DNA]</scope>
    <source>
        <strain evidence="6 7">4G03</strain>
    </source>
</reference>
<dbReference type="NCBIfam" id="TIGR04183">
    <property type="entry name" value="Por_Secre_tail"/>
    <property type="match status" value="1"/>
</dbReference>
<dbReference type="InterPro" id="IPR008979">
    <property type="entry name" value="Galactose-bd-like_sf"/>
</dbReference>
<dbReference type="EC" id="3.4.-.-" evidence="5"/>
<dbReference type="SUPFAM" id="SSF52743">
    <property type="entry name" value="Subtilisin-like"/>
    <property type="match status" value="1"/>
</dbReference>
<comment type="similarity">
    <text evidence="1">Belongs to the peptidase S8 family.</text>
</comment>
<dbReference type="SUPFAM" id="SSF49785">
    <property type="entry name" value="Galactose-binding domain-like"/>
    <property type="match status" value="1"/>
</dbReference>
<dbReference type="InterPro" id="IPR000209">
    <property type="entry name" value="Peptidase_S8/S53_dom"/>
</dbReference>
<comment type="caution">
    <text evidence="6">The sequence shown here is derived from an EMBL/GenBank/DDBJ whole genome shotgun (WGS) entry which is preliminary data.</text>
</comment>
<dbReference type="GO" id="GO:0004252">
    <property type="term" value="F:serine-type endopeptidase activity"/>
    <property type="evidence" value="ECO:0007669"/>
    <property type="project" value="InterPro"/>
</dbReference>
<dbReference type="PANTHER" id="PTHR43399:SF4">
    <property type="entry name" value="CELL WALL-ASSOCIATED PROTEASE"/>
    <property type="match status" value="1"/>
</dbReference>
<keyword evidence="5" id="KW-0378">Hydrolase</keyword>
<feature type="domain" description="Peptidase S8/S53" evidence="3">
    <location>
        <begin position="226"/>
        <end position="446"/>
    </location>
</feature>
<keyword evidence="2" id="KW-0732">Signal</keyword>
<dbReference type="GO" id="GO:0006508">
    <property type="term" value="P:proteolysis"/>
    <property type="evidence" value="ECO:0007669"/>
    <property type="project" value="InterPro"/>
</dbReference>
<dbReference type="AlphaFoldDB" id="A0A2G1BUH1"/>